<dbReference type="OrthoDB" id="9809485at2"/>
<reference evidence="3 4" key="1">
    <citation type="submission" date="2019-06" db="EMBL/GenBank/DDBJ databases">
        <title>Whole genome shotgun sequence of Streptomyces cacaoi subsp. cacaoi NBRC 12748.</title>
        <authorList>
            <person name="Hosoyama A."/>
            <person name="Uohara A."/>
            <person name="Ohji S."/>
            <person name="Ichikawa N."/>
        </authorList>
    </citation>
    <scope>NUCLEOTIDE SEQUENCE [LARGE SCALE GENOMIC DNA]</scope>
    <source>
        <strain evidence="3 4">NBRC 12748</strain>
    </source>
</reference>
<organism evidence="3 4">
    <name type="scientific">Streptomyces cacaoi</name>
    <dbReference type="NCBI Taxonomy" id="1898"/>
    <lineage>
        <taxon>Bacteria</taxon>
        <taxon>Bacillati</taxon>
        <taxon>Actinomycetota</taxon>
        <taxon>Actinomycetes</taxon>
        <taxon>Kitasatosporales</taxon>
        <taxon>Streptomycetaceae</taxon>
        <taxon>Streptomyces</taxon>
    </lineage>
</organism>
<dbReference type="Pfam" id="PF12647">
    <property type="entry name" value="RNHCP"/>
    <property type="match status" value="1"/>
</dbReference>
<dbReference type="AlphaFoldDB" id="A0A4Y3R7B1"/>
<evidence type="ECO:0000313" key="3">
    <source>
        <dbReference type="EMBL" id="GEB53259.1"/>
    </source>
</evidence>
<dbReference type="RefSeq" id="WP_030886163.1">
    <property type="nucleotide sequence ID" value="NZ_BJMM01000046.1"/>
</dbReference>
<proteinExistence type="predicted"/>
<evidence type="ECO:0000313" key="4">
    <source>
        <dbReference type="Proteomes" id="UP000319210"/>
    </source>
</evidence>
<sequence length="143" mass="15890">MPRRTSARDGGRSRPRRPQRHKDVPYRYGGHRERDFRCVGCRLDVPGQAPGTAHRNHCPHCLASLHVDDRVPGDRAASCRGRMEAFGLSVRPDGEWMLIHRCLACEELSANRIAGDDNVLALVRLALAPLRDPGVAGRVLLTL</sequence>
<evidence type="ECO:0000256" key="1">
    <source>
        <dbReference type="SAM" id="MobiDB-lite"/>
    </source>
</evidence>
<feature type="domain" description="RNHCP" evidence="2">
    <location>
        <begin position="34"/>
        <end position="122"/>
    </location>
</feature>
<dbReference type="EMBL" id="BJMM01000046">
    <property type="protein sequence ID" value="GEB53259.1"/>
    <property type="molecule type" value="Genomic_DNA"/>
</dbReference>
<gene>
    <name evidence="3" type="ORF">SCA03_58100</name>
</gene>
<comment type="caution">
    <text evidence="3">The sequence shown here is derived from an EMBL/GenBank/DDBJ whole genome shotgun (WGS) entry which is preliminary data.</text>
</comment>
<dbReference type="Proteomes" id="UP000319210">
    <property type="component" value="Unassembled WGS sequence"/>
</dbReference>
<keyword evidence="4" id="KW-1185">Reference proteome</keyword>
<name>A0A4Y3R7B1_STRCI</name>
<feature type="compositionally biased region" description="Basic and acidic residues" evidence="1">
    <location>
        <begin position="1"/>
        <end position="12"/>
    </location>
</feature>
<dbReference type="InterPro" id="IPR024439">
    <property type="entry name" value="RNHCP"/>
</dbReference>
<evidence type="ECO:0000259" key="2">
    <source>
        <dbReference type="Pfam" id="PF12647"/>
    </source>
</evidence>
<feature type="region of interest" description="Disordered" evidence="1">
    <location>
        <begin position="1"/>
        <end position="26"/>
    </location>
</feature>
<protein>
    <recommendedName>
        <fullName evidence="2">RNHCP domain-containing protein</fullName>
    </recommendedName>
</protein>
<accession>A0A4Y3R7B1</accession>